<evidence type="ECO:0000313" key="8">
    <source>
        <dbReference type="Proteomes" id="UP000272025"/>
    </source>
</evidence>
<dbReference type="EMBL" id="ML119059">
    <property type="protein sequence ID" value="ROT36377.1"/>
    <property type="molecule type" value="Genomic_DNA"/>
</dbReference>
<evidence type="ECO:0000256" key="5">
    <source>
        <dbReference type="ARBA" id="ARBA00022842"/>
    </source>
</evidence>
<gene>
    <name evidence="7" type="ORF">SODALDRAFT_281770</name>
</gene>
<feature type="binding site" evidence="6">
    <location>
        <position position="72"/>
    </location>
    <ligand>
        <name>Mg(2+)</name>
        <dbReference type="ChEBI" id="CHEBI:18420"/>
        <label>1</label>
        <note>catalytic</note>
    </ligand>
</feature>
<dbReference type="Gene3D" id="3.30.540.10">
    <property type="entry name" value="Fructose-1,6-Bisphosphatase, subunit A, domain 1"/>
    <property type="match status" value="1"/>
</dbReference>
<dbReference type="GO" id="GO:0008441">
    <property type="term" value="F:3'(2'),5'-bisphosphate nucleotidase activity"/>
    <property type="evidence" value="ECO:0007669"/>
    <property type="project" value="TreeGrafter"/>
</dbReference>
<dbReference type="PANTHER" id="PTHR43200:SF2">
    <property type="entry name" value="3'(2'),5'-BISPHOSPHATE NUCLEOTIDASE"/>
    <property type="match status" value="1"/>
</dbReference>
<evidence type="ECO:0000313" key="7">
    <source>
        <dbReference type="EMBL" id="ROT36377.1"/>
    </source>
</evidence>
<proteinExistence type="inferred from homology"/>
<keyword evidence="5 6" id="KW-0460">Magnesium</keyword>
<dbReference type="GO" id="GO:0000103">
    <property type="term" value="P:sulfate assimilation"/>
    <property type="evidence" value="ECO:0007669"/>
    <property type="project" value="TreeGrafter"/>
</dbReference>
<comment type="cofactor">
    <cofactor evidence="1 6">
        <name>Mg(2+)</name>
        <dbReference type="ChEBI" id="CHEBI:18420"/>
    </cofactor>
</comment>
<name>A0A3N2PPD4_SODAK</name>
<dbReference type="GeneID" id="39576783"/>
<evidence type="ECO:0000256" key="2">
    <source>
        <dbReference type="ARBA" id="ARBA00009759"/>
    </source>
</evidence>
<comment type="similarity">
    <text evidence="2">Belongs to the inositol monophosphatase superfamily.</text>
</comment>
<reference evidence="7 8" key="1">
    <citation type="journal article" date="2018" name="Mol. Ecol.">
        <title>The obligate alkalophilic soda-lake fungus Sodiomyces alkalinus has shifted to a protein diet.</title>
        <authorList>
            <person name="Grum-Grzhimaylo A.A."/>
            <person name="Falkoski D.L."/>
            <person name="van den Heuvel J."/>
            <person name="Valero-Jimenez C.A."/>
            <person name="Min B."/>
            <person name="Choi I.G."/>
            <person name="Lipzen A."/>
            <person name="Daum C.G."/>
            <person name="Aanen D.K."/>
            <person name="Tsang A."/>
            <person name="Henrissat B."/>
            <person name="Bilanenko E.N."/>
            <person name="de Vries R.P."/>
            <person name="van Kan J.A.L."/>
            <person name="Grigoriev I.V."/>
            <person name="Debets A.J.M."/>
        </authorList>
    </citation>
    <scope>NUCLEOTIDE SEQUENCE [LARGE SCALE GENOMIC DNA]</scope>
    <source>
        <strain evidence="7 8">F11</strain>
    </source>
</reference>
<dbReference type="Pfam" id="PF00459">
    <property type="entry name" value="Inositol_P"/>
    <property type="match status" value="1"/>
</dbReference>
<dbReference type="RefSeq" id="XP_028464183.1">
    <property type="nucleotide sequence ID" value="XM_028608305.1"/>
</dbReference>
<evidence type="ECO:0000256" key="1">
    <source>
        <dbReference type="ARBA" id="ARBA00001946"/>
    </source>
</evidence>
<feature type="binding site" evidence="6">
    <location>
        <position position="141"/>
    </location>
    <ligand>
        <name>Mg(2+)</name>
        <dbReference type="ChEBI" id="CHEBI:18420"/>
        <label>1</label>
        <note>catalytic</note>
    </ligand>
</feature>
<protein>
    <submittedName>
        <fullName evidence="7">Inositol monophosphatase family protein</fullName>
    </submittedName>
</protein>
<dbReference type="Proteomes" id="UP000272025">
    <property type="component" value="Unassembled WGS sequence"/>
</dbReference>
<feature type="binding site" evidence="6">
    <location>
        <position position="138"/>
    </location>
    <ligand>
        <name>Mg(2+)</name>
        <dbReference type="ChEBI" id="CHEBI:18420"/>
        <label>1</label>
        <note>catalytic</note>
    </ligand>
</feature>
<feature type="binding site" evidence="6">
    <location>
        <position position="140"/>
    </location>
    <ligand>
        <name>Mg(2+)</name>
        <dbReference type="ChEBI" id="CHEBI:18420"/>
        <label>1</label>
        <note>catalytic</note>
    </ligand>
</feature>
<evidence type="ECO:0000256" key="6">
    <source>
        <dbReference type="PIRSR" id="PIRSR600760-2"/>
    </source>
</evidence>
<dbReference type="InterPro" id="IPR051090">
    <property type="entry name" value="Inositol_monoP_superfamily"/>
</dbReference>
<dbReference type="PANTHER" id="PTHR43200">
    <property type="entry name" value="PHOSPHATASE"/>
    <property type="match status" value="1"/>
</dbReference>
<keyword evidence="4" id="KW-0378">Hydrolase</keyword>
<evidence type="ECO:0000256" key="3">
    <source>
        <dbReference type="ARBA" id="ARBA00022723"/>
    </source>
</evidence>
<feature type="binding site" evidence="6">
    <location>
        <position position="296"/>
    </location>
    <ligand>
        <name>Mg(2+)</name>
        <dbReference type="ChEBI" id="CHEBI:18420"/>
        <label>1</label>
        <note>catalytic</note>
    </ligand>
</feature>
<accession>A0A3N2PPD4</accession>
<keyword evidence="8" id="KW-1185">Reference proteome</keyword>
<keyword evidence="3 6" id="KW-0479">Metal-binding</keyword>
<dbReference type="SUPFAM" id="SSF56655">
    <property type="entry name" value="Carbohydrate phosphatase"/>
    <property type="match status" value="1"/>
</dbReference>
<dbReference type="InterPro" id="IPR000760">
    <property type="entry name" value="Inositol_monophosphatase-like"/>
</dbReference>
<dbReference type="GO" id="GO:0046872">
    <property type="term" value="F:metal ion binding"/>
    <property type="evidence" value="ECO:0007669"/>
    <property type="project" value="UniProtKB-KW"/>
</dbReference>
<evidence type="ECO:0000256" key="4">
    <source>
        <dbReference type="ARBA" id="ARBA00022801"/>
    </source>
</evidence>
<dbReference type="OrthoDB" id="411145at2759"/>
<sequence>MDSPHQHELQTAIAAVQRAAHLSKAVLAAAGDRVSHIAKDDHSPVTVADFAVQALLTAALTAAFPGDAFVGEETADDLRANPALLDRVWTVLKEVAADTDLAESDGAPQIPDSPERLCTLVDRAGLGVPGTGRVWVFDPIDGTQTFLRGEIYAINACLLVDGEQTVAVVGLPNLSPQATYPVTDQSVDPDPKGGSILYGVRGRGAFRRPLAGPAGLVGDRLPRHEGTPEKLRFVTSTAAGSSSPGVNEKVAARLGMEYPGNDLLGWVPRWATLAMGYANVTVWAYARRERQGKIWDHAGAMLLFEEVGGKVTDVDGKAPDLKVGRKMVSNYGWVAAPPGIHGRVLETVREVLREGGQGHLLR</sequence>
<dbReference type="STRING" id="1314773.A0A3N2PPD4"/>
<dbReference type="Gene3D" id="3.40.190.80">
    <property type="match status" value="1"/>
</dbReference>
<organism evidence="7 8">
    <name type="scientific">Sodiomyces alkalinus (strain CBS 110278 / VKM F-3762 / F11)</name>
    <name type="common">Alkaliphilic filamentous fungus</name>
    <dbReference type="NCBI Taxonomy" id="1314773"/>
    <lineage>
        <taxon>Eukaryota</taxon>
        <taxon>Fungi</taxon>
        <taxon>Dikarya</taxon>
        <taxon>Ascomycota</taxon>
        <taxon>Pezizomycotina</taxon>
        <taxon>Sordariomycetes</taxon>
        <taxon>Hypocreomycetidae</taxon>
        <taxon>Glomerellales</taxon>
        <taxon>Plectosphaerellaceae</taxon>
        <taxon>Sodiomyces</taxon>
    </lineage>
</organism>
<dbReference type="AlphaFoldDB" id="A0A3N2PPD4"/>